<dbReference type="InterPro" id="IPR048015">
    <property type="entry name" value="NTP-PPase_MazG-like_N"/>
</dbReference>
<reference evidence="3 4" key="1">
    <citation type="submission" date="2023-07" db="EMBL/GenBank/DDBJ databases">
        <title>Genomic Encyclopedia of Type Strains, Phase IV (KMG-IV): sequencing the most valuable type-strain genomes for metagenomic binning, comparative biology and taxonomic classification.</title>
        <authorList>
            <person name="Goeker M."/>
        </authorList>
    </citation>
    <scope>NUCLEOTIDE SEQUENCE [LARGE SCALE GENOMIC DNA]</scope>
    <source>
        <strain evidence="3 4">DSM 23837</strain>
    </source>
</reference>
<dbReference type="InterPro" id="IPR035013">
    <property type="entry name" value="YabN_N"/>
</dbReference>
<dbReference type="RefSeq" id="WP_307232276.1">
    <property type="nucleotide sequence ID" value="NZ_JAUSTT010000029.1"/>
</dbReference>
<dbReference type="SUPFAM" id="SSF53790">
    <property type="entry name" value="Tetrapyrrole methylase"/>
    <property type="match status" value="1"/>
</dbReference>
<keyword evidence="3" id="KW-0808">Transferase</keyword>
<keyword evidence="3" id="KW-0489">Methyltransferase</keyword>
<proteinExistence type="predicted"/>
<dbReference type="Gene3D" id="3.40.1010.10">
    <property type="entry name" value="Cobalt-precorrin-4 Transmethylase, Domain 1"/>
    <property type="match status" value="1"/>
</dbReference>
<feature type="domain" description="NTP pyrophosphohydrolase MazG-like" evidence="2">
    <location>
        <begin position="256"/>
        <end position="329"/>
    </location>
</feature>
<dbReference type="PIRSF" id="PIRSF002845">
    <property type="entry name" value="Ttrprl_mtas_MazG"/>
    <property type="match status" value="1"/>
</dbReference>
<dbReference type="EMBL" id="JAUSTT010000029">
    <property type="protein sequence ID" value="MDQ0177897.1"/>
    <property type="molecule type" value="Genomic_DNA"/>
</dbReference>
<evidence type="ECO:0000259" key="1">
    <source>
        <dbReference type="Pfam" id="PF00590"/>
    </source>
</evidence>
<evidence type="ECO:0000313" key="4">
    <source>
        <dbReference type="Proteomes" id="UP001223586"/>
    </source>
</evidence>
<dbReference type="Proteomes" id="UP001223586">
    <property type="component" value="Unassembled WGS sequence"/>
</dbReference>
<dbReference type="GO" id="GO:0032259">
    <property type="term" value="P:methylation"/>
    <property type="evidence" value="ECO:0007669"/>
    <property type="project" value="UniProtKB-KW"/>
</dbReference>
<evidence type="ECO:0000313" key="3">
    <source>
        <dbReference type="EMBL" id="MDQ0177897.1"/>
    </source>
</evidence>
<gene>
    <name evidence="3" type="ORF">J2S08_003788</name>
</gene>
<organism evidence="3 4">
    <name type="scientific">Bacillus chungangensis</name>
    <dbReference type="NCBI Taxonomy" id="587633"/>
    <lineage>
        <taxon>Bacteria</taxon>
        <taxon>Bacillati</taxon>
        <taxon>Bacillota</taxon>
        <taxon>Bacilli</taxon>
        <taxon>Bacillales</taxon>
        <taxon>Bacillaceae</taxon>
        <taxon>Bacillus</taxon>
    </lineage>
</organism>
<dbReference type="InterPro" id="IPR011551">
    <property type="entry name" value="NTP_PyrPHydrolase_MazG"/>
</dbReference>
<dbReference type="InterPro" id="IPR014777">
    <property type="entry name" value="4pyrrole_Mease_sub1"/>
</dbReference>
<feature type="domain" description="Tetrapyrrole methylase" evidence="1">
    <location>
        <begin position="5"/>
        <end position="207"/>
    </location>
</feature>
<dbReference type="InterPro" id="IPR000878">
    <property type="entry name" value="4pyrrol_Mease"/>
</dbReference>
<dbReference type="PANTHER" id="PTHR30522:SF0">
    <property type="entry name" value="NUCLEOSIDE TRIPHOSPHATE PYROPHOSPHOHYDROLASE"/>
    <property type="match status" value="1"/>
</dbReference>
<evidence type="ECO:0000259" key="2">
    <source>
        <dbReference type="Pfam" id="PF03819"/>
    </source>
</evidence>
<dbReference type="InterPro" id="IPR024180">
    <property type="entry name" value="Tetrapyrrole_Mease/MazG_pred"/>
</dbReference>
<dbReference type="CDD" id="cd11528">
    <property type="entry name" value="NTP-PPase_MazG_Nterm"/>
    <property type="match status" value="1"/>
</dbReference>
<dbReference type="InterPro" id="IPR048011">
    <property type="entry name" value="NTP-PPase_MazG-like_C"/>
</dbReference>
<dbReference type="NCBIfam" id="NF007113">
    <property type="entry name" value="PRK09562.1"/>
    <property type="match status" value="1"/>
</dbReference>
<dbReference type="CDD" id="cd11529">
    <property type="entry name" value="NTP-PPase_MazG_Cterm"/>
    <property type="match status" value="1"/>
</dbReference>
<sequence>MRKSITIVGLGAGDLNQLTIGVYETLKQTNNLFLRTKEHPVIPALEKDHIHYESFDEIYEQYDQFTEVYEAIVQRLFQEVKQRGNLVYAVPGHPLVAEKTVQLLLEQADKQEVEVKINGGQSFLDAIFTAVQVDPIEGFQLLDGTALHRDDLQLNQHLIIGQVYDAFVASEIKLTLMEKYPDNYPLKLITAAGTSKQKVESLLLYELDRGMALDNLTSVYVPPVKEAELQYQEFSTLRRIISTLRGPDGCPWDKKQTHQSLKKYLIEEAYELLAAIEAEDIDNTIEELGDVLLQVLLHAQIGEDDGLFSIDDVITGLSAKMIRRHPHVFGKTKAENVEEAFNHWEKAKEREQGEQCTASILDKIAKGLPALLHAYELQKQAAKVGFDWEEAKDALKKVWEEMQEFEEALENGNREEQLKECGDLLFSVINAARLLSIHPEEALLMTNQKFKKRFSFIEKKVQESGRTWDEYPLSELDQLWEAAKTQE</sequence>
<dbReference type="GO" id="GO:0008168">
    <property type="term" value="F:methyltransferase activity"/>
    <property type="evidence" value="ECO:0007669"/>
    <property type="project" value="UniProtKB-KW"/>
</dbReference>
<dbReference type="Pfam" id="PF00590">
    <property type="entry name" value="TP_methylase"/>
    <property type="match status" value="1"/>
</dbReference>
<dbReference type="InterPro" id="IPR004518">
    <property type="entry name" value="MazG-like_dom"/>
</dbReference>
<dbReference type="Pfam" id="PF03819">
    <property type="entry name" value="MazG"/>
    <property type="match status" value="1"/>
</dbReference>
<dbReference type="InterPro" id="IPR021130">
    <property type="entry name" value="PRib-ATP_PPHydrolase-like"/>
</dbReference>
<name>A0ABT9WXD9_9BACI</name>
<dbReference type="SUPFAM" id="SSF101386">
    <property type="entry name" value="all-alpha NTP pyrophosphatases"/>
    <property type="match status" value="2"/>
</dbReference>
<dbReference type="Pfam" id="PF01503">
    <property type="entry name" value="PRA-PH"/>
    <property type="match status" value="1"/>
</dbReference>
<dbReference type="NCBIfam" id="TIGR00444">
    <property type="entry name" value="mazG"/>
    <property type="match status" value="1"/>
</dbReference>
<protein>
    <submittedName>
        <fullName evidence="3">Tetrapyrrole methylase family protein/MazG family protein</fullName>
    </submittedName>
</protein>
<dbReference type="Gene3D" id="1.10.287.1080">
    <property type="entry name" value="MazG-like"/>
    <property type="match status" value="2"/>
</dbReference>
<dbReference type="CDD" id="cd11723">
    <property type="entry name" value="YabN_N_like"/>
    <property type="match status" value="1"/>
</dbReference>
<comment type="caution">
    <text evidence="3">The sequence shown here is derived from an EMBL/GenBank/DDBJ whole genome shotgun (WGS) entry which is preliminary data.</text>
</comment>
<accession>A0ABT9WXD9</accession>
<dbReference type="PANTHER" id="PTHR30522">
    <property type="entry name" value="NUCLEOSIDE TRIPHOSPHATE PYROPHOSPHOHYDROLASE"/>
    <property type="match status" value="1"/>
</dbReference>
<keyword evidence="4" id="KW-1185">Reference proteome</keyword>
<dbReference type="InterPro" id="IPR035996">
    <property type="entry name" value="4pyrrol_Methylase_sf"/>
</dbReference>